<sequence>MQLQTLPCSSLEEFIDALTTELGELIAFGAGETSRRETKFHALRAPIISLRQYVERVTTYAPCTVECFVVALVYLNRMSSQKLGFINPMTIHRLFLASLLLAAKYYDDLYFNNKFYARVGGISCKELNALELEFLIRTEFSLGISKEEFLKFSHVLSSSPCHSKTASDPFFSVSPVTARPFFDTKAS</sequence>
<accession>A0A7S4PH37</accession>
<evidence type="ECO:0008006" key="2">
    <source>
        <dbReference type="Google" id="ProtNLM"/>
    </source>
</evidence>
<dbReference type="InterPro" id="IPR013922">
    <property type="entry name" value="Cyclin_PHO80-like"/>
</dbReference>
<dbReference type="PANTHER" id="PTHR15615:SF108">
    <property type="entry name" value="PROTEIN CNPPD1"/>
    <property type="match status" value="1"/>
</dbReference>
<name>A0A7S4PH37_9EUKA</name>
<dbReference type="SUPFAM" id="SSF47954">
    <property type="entry name" value="Cyclin-like"/>
    <property type="match status" value="1"/>
</dbReference>
<gene>
    <name evidence="1" type="ORF">NAES01612_LOCUS23761</name>
</gene>
<proteinExistence type="predicted"/>
<dbReference type="EMBL" id="HBKR01036345">
    <property type="protein sequence ID" value="CAE2334936.1"/>
    <property type="molecule type" value="Transcribed_RNA"/>
</dbReference>
<organism evidence="1">
    <name type="scientific">Paramoeba aestuarina</name>
    <dbReference type="NCBI Taxonomy" id="180227"/>
    <lineage>
        <taxon>Eukaryota</taxon>
        <taxon>Amoebozoa</taxon>
        <taxon>Discosea</taxon>
        <taxon>Flabellinia</taxon>
        <taxon>Dactylopodida</taxon>
        <taxon>Paramoebidae</taxon>
        <taxon>Paramoeba</taxon>
    </lineage>
</organism>
<dbReference type="Gene3D" id="1.10.472.10">
    <property type="entry name" value="Cyclin-like"/>
    <property type="match status" value="1"/>
</dbReference>
<dbReference type="PANTHER" id="PTHR15615">
    <property type="match status" value="1"/>
</dbReference>
<evidence type="ECO:0000313" key="1">
    <source>
        <dbReference type="EMBL" id="CAE2334936.1"/>
    </source>
</evidence>
<dbReference type="GO" id="GO:0019901">
    <property type="term" value="F:protein kinase binding"/>
    <property type="evidence" value="ECO:0007669"/>
    <property type="project" value="InterPro"/>
</dbReference>
<dbReference type="InterPro" id="IPR036915">
    <property type="entry name" value="Cyclin-like_sf"/>
</dbReference>
<reference evidence="1" key="1">
    <citation type="submission" date="2021-01" db="EMBL/GenBank/DDBJ databases">
        <authorList>
            <person name="Corre E."/>
            <person name="Pelletier E."/>
            <person name="Niang G."/>
            <person name="Scheremetjew M."/>
            <person name="Finn R."/>
            <person name="Kale V."/>
            <person name="Holt S."/>
            <person name="Cochrane G."/>
            <person name="Meng A."/>
            <person name="Brown T."/>
            <person name="Cohen L."/>
        </authorList>
    </citation>
    <scope>NUCLEOTIDE SEQUENCE</scope>
    <source>
        <strain evidence="1">SoJaBio B1-5/56/2</strain>
    </source>
</reference>
<protein>
    <recommendedName>
        <fullName evidence="2">Cyclin</fullName>
    </recommendedName>
</protein>
<dbReference type="Pfam" id="PF08613">
    <property type="entry name" value="Cyclin"/>
    <property type="match status" value="1"/>
</dbReference>
<dbReference type="AlphaFoldDB" id="A0A7S4PH37"/>